<comment type="cofactor">
    <cofactor evidence="2">
        <name>Mg(2+)</name>
        <dbReference type="ChEBI" id="CHEBI:18420"/>
    </cofactor>
    <text evidence="2">Binds 2 magnesium ions per subunit.</text>
</comment>
<dbReference type="InterPro" id="IPR001441">
    <property type="entry name" value="UPP_synth-like"/>
</dbReference>
<dbReference type="RefSeq" id="WP_284358590.1">
    <property type="nucleotide sequence ID" value="NZ_BPFZ01000001.1"/>
</dbReference>
<feature type="binding site" evidence="2">
    <location>
        <position position="49"/>
    </location>
    <ligand>
        <name>substrate</name>
    </ligand>
</feature>
<dbReference type="InterPro" id="IPR036424">
    <property type="entry name" value="UPP_synth-like_sf"/>
</dbReference>
<dbReference type="NCBIfam" id="NF011408">
    <property type="entry name" value="PRK14834.1"/>
    <property type="match status" value="1"/>
</dbReference>
<evidence type="ECO:0000256" key="1">
    <source>
        <dbReference type="ARBA" id="ARBA00022679"/>
    </source>
</evidence>
<feature type="binding site" evidence="2">
    <location>
        <position position="223"/>
    </location>
    <ligand>
        <name>Mg(2+)</name>
        <dbReference type="ChEBI" id="CHEBI:18420"/>
    </ligand>
</feature>
<keyword evidence="2" id="KW-0460">Magnesium</keyword>
<dbReference type="PANTHER" id="PTHR10291">
    <property type="entry name" value="DEHYDRODOLICHYL DIPHOSPHATE SYNTHASE FAMILY MEMBER"/>
    <property type="match status" value="1"/>
</dbReference>
<protein>
    <recommendedName>
        <fullName evidence="2">Isoprenyl transferase</fullName>
        <ecNumber evidence="2">2.5.1.-</ecNumber>
    </recommendedName>
</protein>
<feature type="active site" description="Proton acceptor" evidence="2">
    <location>
        <position position="84"/>
    </location>
</feature>
<feature type="binding site" evidence="2">
    <location>
        <position position="53"/>
    </location>
    <ligand>
        <name>substrate</name>
    </ligand>
</feature>
<gene>
    <name evidence="3" type="primary">uppS2</name>
    <name evidence="3" type="ORF">PsB1_0277</name>
</gene>
<reference evidence="3" key="2">
    <citation type="journal article" date="2023" name="ISME Commun">
        <title>Characterization of a bloom-associated alphaproteobacterial lineage, 'Candidatus Phycosocius': insights into freshwater algal-bacterial interactions.</title>
        <authorList>
            <person name="Tanabe Y."/>
            <person name="Yamaguchi H."/>
            <person name="Yoshida M."/>
            <person name="Kai A."/>
            <person name="Okazaki Y."/>
        </authorList>
    </citation>
    <scope>NUCLEOTIDE SEQUENCE</scope>
    <source>
        <strain evidence="3">BOTRYCO-1</strain>
    </source>
</reference>
<comment type="function">
    <text evidence="2">Catalyzes the condensation of isopentenyl diphosphate (IPP) with allylic pyrophosphates generating different type of terpenoids.</text>
</comment>
<evidence type="ECO:0000313" key="4">
    <source>
        <dbReference type="Proteomes" id="UP001161064"/>
    </source>
</evidence>
<feature type="binding site" evidence="2">
    <location>
        <position position="87"/>
    </location>
    <ligand>
        <name>substrate</name>
    </ligand>
</feature>
<comment type="subunit">
    <text evidence="2">Homodimer.</text>
</comment>
<accession>A0ABQ4PTR4</accession>
<dbReference type="Proteomes" id="UP001161064">
    <property type="component" value="Unassembled WGS sequence"/>
</dbReference>
<feature type="binding site" evidence="2">
    <location>
        <begin position="210"/>
        <end position="212"/>
    </location>
    <ligand>
        <name>substrate</name>
    </ligand>
</feature>
<evidence type="ECO:0000313" key="3">
    <source>
        <dbReference type="EMBL" id="GIU66123.1"/>
    </source>
</evidence>
<keyword evidence="1 2" id="KW-0808">Transferase</keyword>
<comment type="similarity">
    <text evidence="2">Belongs to the UPP synthase family.</text>
</comment>
<comment type="caution">
    <text evidence="3">The sequence shown here is derived from an EMBL/GenBank/DDBJ whole genome shotgun (WGS) entry which is preliminary data.</text>
</comment>
<keyword evidence="4" id="KW-1185">Reference proteome</keyword>
<dbReference type="HAMAP" id="MF_01139">
    <property type="entry name" value="ISPT"/>
    <property type="match status" value="1"/>
</dbReference>
<dbReference type="GO" id="GO:0016740">
    <property type="term" value="F:transferase activity"/>
    <property type="evidence" value="ECO:0007669"/>
    <property type="project" value="UniProtKB-KW"/>
</dbReference>
<feature type="binding site" evidence="2">
    <location>
        <position position="204"/>
    </location>
    <ligand>
        <name>substrate</name>
    </ligand>
</feature>
<dbReference type="PROSITE" id="PS01066">
    <property type="entry name" value="UPP_SYNTHASE"/>
    <property type="match status" value="1"/>
</dbReference>
<dbReference type="PANTHER" id="PTHR10291:SF0">
    <property type="entry name" value="DEHYDRODOLICHYL DIPHOSPHATE SYNTHASE 2"/>
    <property type="match status" value="1"/>
</dbReference>
<proteinExistence type="inferred from homology"/>
<dbReference type="NCBIfam" id="TIGR00055">
    <property type="entry name" value="uppS"/>
    <property type="match status" value="1"/>
</dbReference>
<dbReference type="EC" id="2.5.1.-" evidence="2"/>
<feature type="binding site" evidence="2">
    <location>
        <begin position="81"/>
        <end position="83"/>
    </location>
    <ligand>
        <name>substrate</name>
    </ligand>
</feature>
<dbReference type="SUPFAM" id="SSF64005">
    <property type="entry name" value="Undecaprenyl diphosphate synthase"/>
    <property type="match status" value="1"/>
</dbReference>
<reference evidence="3" key="1">
    <citation type="submission" date="2021-05" db="EMBL/GenBank/DDBJ databases">
        <authorList>
            <person name="Tanabe Y."/>
        </authorList>
    </citation>
    <scope>NUCLEOTIDE SEQUENCE</scope>
    <source>
        <strain evidence="3">BOTRYCO-1</strain>
    </source>
</reference>
<feature type="binding site" evidence="2">
    <location>
        <position position="41"/>
    </location>
    <ligand>
        <name>substrate</name>
    </ligand>
</feature>
<dbReference type="EMBL" id="BPFZ01000001">
    <property type="protein sequence ID" value="GIU66123.1"/>
    <property type="molecule type" value="Genomic_DNA"/>
</dbReference>
<dbReference type="CDD" id="cd00475">
    <property type="entry name" value="Cis_IPPS"/>
    <property type="match status" value="1"/>
</dbReference>
<organism evidence="3 4">
    <name type="scientific">Candidatus Phycosocius spiralis</name>
    <dbReference type="NCBI Taxonomy" id="2815099"/>
    <lineage>
        <taxon>Bacteria</taxon>
        <taxon>Pseudomonadati</taxon>
        <taxon>Pseudomonadota</taxon>
        <taxon>Alphaproteobacteria</taxon>
        <taxon>Caulobacterales</taxon>
        <taxon>Caulobacterales incertae sedis</taxon>
        <taxon>Candidatus Phycosocius</taxon>
    </lineage>
</organism>
<feature type="active site" evidence="2">
    <location>
        <position position="36"/>
    </location>
</feature>
<keyword evidence="2" id="KW-0479">Metal-binding</keyword>
<evidence type="ECO:0000256" key="2">
    <source>
        <dbReference type="HAMAP-Rule" id="MF_01139"/>
    </source>
</evidence>
<dbReference type="Gene3D" id="3.40.1180.10">
    <property type="entry name" value="Decaprenyl diphosphate synthase-like"/>
    <property type="match status" value="1"/>
</dbReference>
<name>A0ABQ4PTR4_9PROT</name>
<dbReference type="InterPro" id="IPR018520">
    <property type="entry name" value="UPP_synth-like_CS"/>
</dbReference>
<sequence>MAGALVDWAQQASPDAAPHQDGRAVIRPRHIAIIMDGNGRWATARGMPRAFGHSAGVQALRQTVEAAGDLGLEVLTVYAFSTENWRRPPDEVEALFGLLRGFIRSDLARLDRAGVRVRVLGEREGVPDDILALMDQAEAQTQTNATMTLVIAFNYGGQAEIARATQEIAREVAAGRMDPETIGPDTIARFLPSHAWPDPDLVIRTSGEQRLSNFLIWQSAYAEFLVFDILWPDFGRAHLEEALRHYAQRNRRFGGV</sequence>
<feature type="binding site" evidence="2">
    <location>
        <position position="85"/>
    </location>
    <ligand>
        <name>substrate</name>
    </ligand>
</feature>
<feature type="binding site" evidence="2">
    <location>
        <position position="36"/>
    </location>
    <ligand>
        <name>Mg(2+)</name>
        <dbReference type="ChEBI" id="CHEBI:18420"/>
    </ligand>
</feature>
<feature type="binding site" evidence="2">
    <location>
        <begin position="37"/>
        <end position="40"/>
    </location>
    <ligand>
        <name>substrate</name>
    </ligand>
</feature>
<dbReference type="Pfam" id="PF01255">
    <property type="entry name" value="Prenyltransf"/>
    <property type="match status" value="1"/>
</dbReference>